<protein>
    <submittedName>
        <fullName evidence="3">Polysaccharide deacetylase family protein</fullName>
    </submittedName>
</protein>
<reference evidence="3 4" key="1">
    <citation type="submission" date="2019-07" db="EMBL/GenBank/DDBJ databases">
        <title>Description of 53C-WASEF.</title>
        <authorList>
            <person name="Pitt A."/>
            <person name="Hahn M.W."/>
        </authorList>
    </citation>
    <scope>NUCLEOTIDE SEQUENCE [LARGE SCALE GENOMIC DNA]</scope>
    <source>
        <strain evidence="3 4">53C-WASEF</strain>
    </source>
</reference>
<evidence type="ECO:0000259" key="2">
    <source>
        <dbReference type="Pfam" id="PF01522"/>
    </source>
</evidence>
<evidence type="ECO:0000256" key="1">
    <source>
        <dbReference type="SAM" id="SignalP"/>
    </source>
</evidence>
<feature type="domain" description="NodB homology" evidence="2">
    <location>
        <begin position="33"/>
        <end position="143"/>
    </location>
</feature>
<dbReference type="Proteomes" id="UP000315648">
    <property type="component" value="Unassembled WGS sequence"/>
</dbReference>
<evidence type="ECO:0000313" key="4">
    <source>
        <dbReference type="Proteomes" id="UP000315648"/>
    </source>
</evidence>
<comment type="caution">
    <text evidence="3">The sequence shown here is derived from an EMBL/GenBank/DDBJ whole genome shotgun (WGS) entry which is preliminary data.</text>
</comment>
<proteinExistence type="predicted"/>
<dbReference type="Gene3D" id="3.20.20.370">
    <property type="entry name" value="Glycoside hydrolase/deacetylase"/>
    <property type="match status" value="1"/>
</dbReference>
<evidence type="ECO:0000313" key="3">
    <source>
        <dbReference type="EMBL" id="TSJ77290.1"/>
    </source>
</evidence>
<keyword evidence="1" id="KW-0732">Signal</keyword>
<dbReference type="InterPro" id="IPR011330">
    <property type="entry name" value="Glyco_hydro/deAcase_b/a-brl"/>
</dbReference>
<dbReference type="SUPFAM" id="SSF88713">
    <property type="entry name" value="Glycoside hydrolase/deacetylase"/>
    <property type="match status" value="1"/>
</dbReference>
<gene>
    <name evidence="3" type="ORF">FPL22_14435</name>
</gene>
<dbReference type="RefSeq" id="WP_144353693.1">
    <property type="nucleotide sequence ID" value="NZ_CBCRVV010000013.1"/>
</dbReference>
<keyword evidence="4" id="KW-1185">Reference proteome</keyword>
<feature type="chain" id="PRO_5022003117" evidence="1">
    <location>
        <begin position="22"/>
        <end position="323"/>
    </location>
</feature>
<dbReference type="GO" id="GO:0005975">
    <property type="term" value="P:carbohydrate metabolic process"/>
    <property type="evidence" value="ECO:0007669"/>
    <property type="project" value="InterPro"/>
</dbReference>
<accession>A0A556QKW5</accession>
<sequence>MKTSALITCLALVLSPFAAFAETGTTRIAQWKDDKKSPFMLMFDDACPSQVGNAVPELKKRELAATFYNFPAAGHYQGNKAFWETTVPAIPGFVYGNHTINHKGFSSVTDAEKEIADANATIMRLFPGKSPRLVSYADPGGVKNAISGPEIDSILAKNNLVRRPEFGGHGGGIAYRTASDVLAAVDRAIGKGTQEYIIFHGVGGDWIVFPQAEFTQLLDGLVTRRDSLWITDTISVHKYETARAKAQVKFKNDGPAQIRVLLTADVNLALYDQPLTLITQVPAAWKKCQVVQGTSKVTVPVENGEARYDAVPGATMITLTPAG</sequence>
<dbReference type="OrthoDB" id="184768at2"/>
<dbReference type="EMBL" id="VMBG01000002">
    <property type="protein sequence ID" value="TSJ77290.1"/>
    <property type="molecule type" value="Genomic_DNA"/>
</dbReference>
<dbReference type="GO" id="GO:0016810">
    <property type="term" value="F:hydrolase activity, acting on carbon-nitrogen (but not peptide) bonds"/>
    <property type="evidence" value="ECO:0007669"/>
    <property type="project" value="InterPro"/>
</dbReference>
<organism evidence="3 4">
    <name type="scientific">Rariglobus hedericola</name>
    <dbReference type="NCBI Taxonomy" id="2597822"/>
    <lineage>
        <taxon>Bacteria</taxon>
        <taxon>Pseudomonadati</taxon>
        <taxon>Verrucomicrobiota</taxon>
        <taxon>Opitutia</taxon>
        <taxon>Opitutales</taxon>
        <taxon>Opitutaceae</taxon>
        <taxon>Rariglobus</taxon>
    </lineage>
</organism>
<dbReference type="AlphaFoldDB" id="A0A556QKW5"/>
<feature type="signal peptide" evidence="1">
    <location>
        <begin position="1"/>
        <end position="21"/>
    </location>
</feature>
<dbReference type="InterPro" id="IPR002509">
    <property type="entry name" value="NODB_dom"/>
</dbReference>
<dbReference type="Pfam" id="PF01522">
    <property type="entry name" value="Polysacc_deac_1"/>
    <property type="match status" value="1"/>
</dbReference>
<name>A0A556QKW5_9BACT</name>